<accession>A0ABN8UU08</accession>
<organism evidence="2 3">
    <name type="scientific">Pseudoalteromonas holothuriae</name>
    <dbReference type="NCBI Taxonomy" id="2963714"/>
    <lineage>
        <taxon>Bacteria</taxon>
        <taxon>Pseudomonadati</taxon>
        <taxon>Pseudomonadota</taxon>
        <taxon>Gammaproteobacteria</taxon>
        <taxon>Alteromonadales</taxon>
        <taxon>Pseudoalteromonadaceae</taxon>
        <taxon>Pseudoalteromonas</taxon>
    </lineage>
</organism>
<evidence type="ECO:0000313" key="2">
    <source>
        <dbReference type="EMBL" id="CAH9068445.1"/>
    </source>
</evidence>
<feature type="transmembrane region" description="Helical" evidence="1">
    <location>
        <begin position="80"/>
        <end position="97"/>
    </location>
</feature>
<feature type="transmembrane region" description="Helical" evidence="1">
    <location>
        <begin position="6"/>
        <end position="24"/>
    </location>
</feature>
<proteinExistence type="predicted"/>
<reference evidence="2 3" key="1">
    <citation type="submission" date="2022-07" db="EMBL/GenBank/DDBJ databases">
        <authorList>
            <person name="Criscuolo A."/>
        </authorList>
    </citation>
    <scope>NUCLEOTIDE SEQUENCE [LARGE SCALE GENOMIC DNA]</scope>
    <source>
        <strain evidence="3">CIP 111951</strain>
    </source>
</reference>
<dbReference type="Proteomes" id="UP001152485">
    <property type="component" value="Unassembled WGS sequence"/>
</dbReference>
<evidence type="ECO:0000256" key="1">
    <source>
        <dbReference type="SAM" id="Phobius"/>
    </source>
</evidence>
<sequence>MSIEWEFVNGVTGIVSAIIAVLSFAQIARVKPFNKLSSIKPNKFFHYILASSCWALLVLIGHWIFDPLGPIVTREEELKIFAVALSFPTLVGFIYALKGMGLMKDTNKPEPSD</sequence>
<gene>
    <name evidence="2" type="ORF">PSECIP111951_04151</name>
</gene>
<protein>
    <submittedName>
        <fullName evidence="2">Uncharacterized protein</fullName>
    </submittedName>
</protein>
<name>A0ABN8UU08_9GAMM</name>
<dbReference type="EMBL" id="CAMAPD010000037">
    <property type="protein sequence ID" value="CAH9068445.1"/>
    <property type="molecule type" value="Genomic_DNA"/>
</dbReference>
<evidence type="ECO:0000313" key="3">
    <source>
        <dbReference type="Proteomes" id="UP001152485"/>
    </source>
</evidence>
<keyword evidence="1" id="KW-0472">Membrane</keyword>
<dbReference type="RefSeq" id="WP_261595456.1">
    <property type="nucleotide sequence ID" value="NZ_CAMAPD010000037.1"/>
</dbReference>
<comment type="caution">
    <text evidence="2">The sequence shown here is derived from an EMBL/GenBank/DDBJ whole genome shotgun (WGS) entry which is preliminary data.</text>
</comment>
<feature type="transmembrane region" description="Helical" evidence="1">
    <location>
        <begin position="44"/>
        <end position="65"/>
    </location>
</feature>
<keyword evidence="1" id="KW-0812">Transmembrane</keyword>
<keyword evidence="1" id="KW-1133">Transmembrane helix</keyword>